<accession>A0A6N2AJG1</accession>
<evidence type="ECO:0000313" key="1">
    <source>
        <dbReference type="EMBL" id="TMW82672.1"/>
    </source>
</evidence>
<dbReference type="EMBL" id="RXGB01017960">
    <property type="protein sequence ID" value="TMW82672.1"/>
    <property type="molecule type" value="Genomic_DNA"/>
</dbReference>
<name>A0A6N2AJG1_SOLCI</name>
<sequence>GGIYKDDAAICLRSVGLGDEENNMPMVIFDTEGAEIISTETDKINLHQGNCSNEQTTVFEDPLPLQINDSLSQQEIKDKASLWVHSNVLKLDQLFGVAFEACDKAAFDLFLGIDQNRGDLRQKVETTPIKAKNTIPKEIRNLEFHV</sequence>
<reference evidence="1" key="1">
    <citation type="submission" date="2019-05" db="EMBL/GenBank/DDBJ databases">
        <title>The de novo reference genome and transcriptome assemblies of the wild tomato species Solanum chilense.</title>
        <authorList>
            <person name="Stam R."/>
            <person name="Nosenko T."/>
            <person name="Hoerger A.C."/>
            <person name="Stephan W."/>
            <person name="Seidel M.A."/>
            <person name="Kuhn J.M.M."/>
            <person name="Haberer G."/>
            <person name="Tellier A."/>
        </authorList>
    </citation>
    <scope>NUCLEOTIDE SEQUENCE</scope>
    <source>
        <tissue evidence="1">Mature leaves</tissue>
    </source>
</reference>
<organism evidence="1">
    <name type="scientific">Solanum chilense</name>
    <name type="common">Tomato</name>
    <name type="synonym">Lycopersicon chilense</name>
    <dbReference type="NCBI Taxonomy" id="4083"/>
    <lineage>
        <taxon>Eukaryota</taxon>
        <taxon>Viridiplantae</taxon>
        <taxon>Streptophyta</taxon>
        <taxon>Embryophyta</taxon>
        <taxon>Tracheophyta</taxon>
        <taxon>Spermatophyta</taxon>
        <taxon>Magnoliopsida</taxon>
        <taxon>eudicotyledons</taxon>
        <taxon>Gunneridae</taxon>
        <taxon>Pentapetalae</taxon>
        <taxon>asterids</taxon>
        <taxon>lamiids</taxon>
        <taxon>Solanales</taxon>
        <taxon>Solanaceae</taxon>
        <taxon>Solanoideae</taxon>
        <taxon>Solaneae</taxon>
        <taxon>Solanum</taxon>
        <taxon>Solanum subgen. Lycopersicon</taxon>
    </lineage>
</organism>
<feature type="non-terminal residue" evidence="1">
    <location>
        <position position="1"/>
    </location>
</feature>
<protein>
    <submittedName>
        <fullName evidence="1">Uncharacterized protein</fullName>
    </submittedName>
</protein>
<dbReference type="AlphaFoldDB" id="A0A6N2AJG1"/>
<feature type="non-terminal residue" evidence="1">
    <location>
        <position position="146"/>
    </location>
</feature>
<comment type="caution">
    <text evidence="1">The sequence shown here is derived from an EMBL/GenBank/DDBJ whole genome shotgun (WGS) entry which is preliminary data.</text>
</comment>
<proteinExistence type="predicted"/>
<gene>
    <name evidence="1" type="ORF">EJD97_005420</name>
</gene>